<dbReference type="OrthoDB" id="4865570at2"/>
<evidence type="ECO:0000313" key="1">
    <source>
        <dbReference type="EMBL" id="MBB6143622.1"/>
    </source>
</evidence>
<keyword evidence="2" id="KW-1185">Reference proteome</keyword>
<dbReference type="SUPFAM" id="SSF141452">
    <property type="entry name" value="Hcp1-like"/>
    <property type="match status" value="1"/>
</dbReference>
<organism evidence="1 2">
    <name type="scientific">Silvibacterium bohemicum</name>
    <dbReference type="NCBI Taxonomy" id="1577686"/>
    <lineage>
        <taxon>Bacteria</taxon>
        <taxon>Pseudomonadati</taxon>
        <taxon>Acidobacteriota</taxon>
        <taxon>Terriglobia</taxon>
        <taxon>Terriglobales</taxon>
        <taxon>Acidobacteriaceae</taxon>
        <taxon>Silvibacterium</taxon>
    </lineage>
</organism>
<dbReference type="InterPro" id="IPR053165">
    <property type="entry name" value="HSI-I_assembly_Hcp1"/>
</dbReference>
<sequence>MDVIILDPGSTISGECALTGYVGKIELLSYSHGIAQQITGDQSNTKRTSGKPNHQDFTVTKYQDLASCNLINNCNTATPLPSVIITVGQNDNGHVTATWVYTLTNALISSVSVGGGGGGKPQETVTFNYTAISWVYTQQAGTAASDPGNNKATWNLATNAVT</sequence>
<reference evidence="1 2" key="1">
    <citation type="submission" date="2020-08" db="EMBL/GenBank/DDBJ databases">
        <title>Genomic Encyclopedia of Type Strains, Phase IV (KMG-IV): sequencing the most valuable type-strain genomes for metagenomic binning, comparative biology and taxonomic classification.</title>
        <authorList>
            <person name="Goeker M."/>
        </authorList>
    </citation>
    <scope>NUCLEOTIDE SEQUENCE [LARGE SCALE GENOMIC DNA]</scope>
    <source>
        <strain evidence="1 2">DSM 103733</strain>
    </source>
</reference>
<dbReference type="Gene3D" id="2.30.110.20">
    <property type="entry name" value="Hcp1-like"/>
    <property type="match status" value="1"/>
</dbReference>
<dbReference type="Pfam" id="PF05638">
    <property type="entry name" value="T6SS_HCP"/>
    <property type="match status" value="1"/>
</dbReference>
<name>A0A841JQF4_9BACT</name>
<protein>
    <submittedName>
        <fullName evidence="1">Type VI secretion system secreted protein Hcp</fullName>
    </submittedName>
</protein>
<proteinExistence type="predicted"/>
<dbReference type="InterPro" id="IPR008514">
    <property type="entry name" value="T6SS_Hcp"/>
</dbReference>
<dbReference type="InterPro" id="IPR036624">
    <property type="entry name" value="Hcp1-lik_sf"/>
</dbReference>
<dbReference type="PANTHER" id="PTHR36152:SF1">
    <property type="entry name" value="UBIQUITIN-LIKE DOMAIN-CONTAINING PROTEIN"/>
    <property type="match status" value="1"/>
</dbReference>
<comment type="caution">
    <text evidence="1">The sequence shown here is derived from an EMBL/GenBank/DDBJ whole genome shotgun (WGS) entry which is preliminary data.</text>
</comment>
<dbReference type="Proteomes" id="UP000538666">
    <property type="component" value="Unassembled WGS sequence"/>
</dbReference>
<dbReference type="EMBL" id="JACHEK010000003">
    <property type="protein sequence ID" value="MBB6143622.1"/>
    <property type="molecule type" value="Genomic_DNA"/>
</dbReference>
<evidence type="ECO:0000313" key="2">
    <source>
        <dbReference type="Proteomes" id="UP000538666"/>
    </source>
</evidence>
<gene>
    <name evidence="1" type="ORF">HNQ77_001571</name>
</gene>
<dbReference type="AlphaFoldDB" id="A0A841JQF4"/>
<accession>A0A841JQF4</accession>
<dbReference type="PANTHER" id="PTHR36152">
    <property type="entry name" value="CYTOPLASMIC PROTEIN-RELATED"/>
    <property type="match status" value="1"/>
</dbReference>
<dbReference type="RefSeq" id="WP_050058769.1">
    <property type="nucleotide sequence ID" value="NZ_JACHEK010000003.1"/>
</dbReference>